<evidence type="ECO:0000256" key="2">
    <source>
        <dbReference type="SAM" id="SignalP"/>
    </source>
</evidence>
<name>A0A849A8V8_9ACTN</name>
<gene>
    <name evidence="3" type="ORF">HKD39_14920</name>
</gene>
<dbReference type="InterPro" id="IPR006311">
    <property type="entry name" value="TAT_signal"/>
</dbReference>
<reference evidence="3 4" key="1">
    <citation type="submission" date="2020-05" db="EMBL/GenBank/DDBJ databases">
        <title>Nakamurella sp. DB0629 isolated from air conditioner.</title>
        <authorList>
            <person name="Kim D.H."/>
            <person name="Kim D.-U."/>
        </authorList>
    </citation>
    <scope>NUCLEOTIDE SEQUENCE [LARGE SCALE GENOMIC DNA]</scope>
    <source>
        <strain evidence="3 4">DB0629</strain>
    </source>
</reference>
<dbReference type="PROSITE" id="PS51318">
    <property type="entry name" value="TAT"/>
    <property type="match status" value="1"/>
</dbReference>
<evidence type="ECO:0000256" key="1">
    <source>
        <dbReference type="SAM" id="MobiDB-lite"/>
    </source>
</evidence>
<sequence length="278" mass="29442">MHRRAVLASALAVGTAAATGLRPASAQAALPVVDMELLLLAAQINPVQQGTPIWPGAGESVRLVEQALADRGLLRARYVDGHFGTASIDAYAQWQKSLGHSGLAANGLPGVASLTTLGSGRFTLSRVVRPGSRVSWRGYPFNTRTVDMLLEAERLCGLTFAVDQGSYSPGTDPTSAGTHDGGGTADLDADALTRAQRTSALVALRSVGFAAWLRTPAQHPAWPYHLHVVAGNDTDLARPAQQQIGQYYLGRNGLSGQGPDDGPQVEKLTWEQYLRNRG</sequence>
<evidence type="ECO:0000313" key="4">
    <source>
        <dbReference type="Proteomes" id="UP000562984"/>
    </source>
</evidence>
<feature type="signal peptide" evidence="2">
    <location>
        <begin position="1"/>
        <end position="28"/>
    </location>
</feature>
<evidence type="ECO:0000313" key="3">
    <source>
        <dbReference type="EMBL" id="NNG36975.1"/>
    </source>
</evidence>
<feature type="region of interest" description="Disordered" evidence="1">
    <location>
        <begin position="167"/>
        <end position="187"/>
    </location>
</feature>
<dbReference type="EMBL" id="JABEND010000009">
    <property type="protein sequence ID" value="NNG36975.1"/>
    <property type="molecule type" value="Genomic_DNA"/>
</dbReference>
<dbReference type="InterPro" id="IPR036365">
    <property type="entry name" value="PGBD-like_sf"/>
</dbReference>
<dbReference type="Proteomes" id="UP000562984">
    <property type="component" value="Unassembled WGS sequence"/>
</dbReference>
<dbReference type="AlphaFoldDB" id="A0A849A8V8"/>
<feature type="chain" id="PRO_5032324415" evidence="2">
    <location>
        <begin position="29"/>
        <end position="278"/>
    </location>
</feature>
<keyword evidence="2" id="KW-0732">Signal</keyword>
<proteinExistence type="predicted"/>
<comment type="caution">
    <text evidence="3">The sequence shown here is derived from an EMBL/GenBank/DDBJ whole genome shotgun (WGS) entry which is preliminary data.</text>
</comment>
<dbReference type="SUPFAM" id="SSF47090">
    <property type="entry name" value="PGBD-like"/>
    <property type="match status" value="1"/>
</dbReference>
<accession>A0A849A8V8</accession>
<keyword evidence="4" id="KW-1185">Reference proteome</keyword>
<organism evidence="3 4">
    <name type="scientific">Nakamurella aerolata</name>
    <dbReference type="NCBI Taxonomy" id="1656892"/>
    <lineage>
        <taxon>Bacteria</taxon>
        <taxon>Bacillati</taxon>
        <taxon>Actinomycetota</taxon>
        <taxon>Actinomycetes</taxon>
        <taxon>Nakamurellales</taxon>
        <taxon>Nakamurellaceae</taxon>
        <taxon>Nakamurella</taxon>
    </lineage>
</organism>
<protein>
    <submittedName>
        <fullName evidence="3">Peptidoglycan-binding protein</fullName>
    </submittedName>
</protein>